<evidence type="ECO:0000256" key="2">
    <source>
        <dbReference type="ARBA" id="ARBA00022729"/>
    </source>
</evidence>
<sequence>MYPTPNTNLLTLTLLLTTSLASPLIEKRAPPISLGLARTFGALAASTLTSVGNTVVTGDCGTYPGTSITGFPPGPGVCTGKTTSGGLASLNAEASCLLAYNNAKGLVPTRALTSANLGGLVLPPGIYTFPTEAAALSAGSTLTLSGAGNPNGQWVFQIGTTFAAGANSKIVMSNGGQACNVYFVLGTAASIGANASLQGNILAGMTIAASAGASGSGTWCSKNAAVTLINNKLVALSTCTSV</sequence>
<dbReference type="Pfam" id="PF11999">
    <property type="entry name" value="Ice_binding"/>
    <property type="match status" value="1"/>
</dbReference>
<evidence type="ECO:0000313" key="5">
    <source>
        <dbReference type="Proteomes" id="UP000696280"/>
    </source>
</evidence>
<evidence type="ECO:0000256" key="1">
    <source>
        <dbReference type="ARBA" id="ARBA00005445"/>
    </source>
</evidence>
<keyword evidence="2 3" id="KW-0732">Signal</keyword>
<name>A0A9N9L939_9HELO</name>
<evidence type="ECO:0000256" key="3">
    <source>
        <dbReference type="SAM" id="SignalP"/>
    </source>
</evidence>
<accession>A0A9N9L939</accession>
<feature type="signal peptide" evidence="3">
    <location>
        <begin position="1"/>
        <end position="21"/>
    </location>
</feature>
<gene>
    <name evidence="4" type="ORF">HYFRA_00006281</name>
</gene>
<feature type="chain" id="PRO_5040504114" description="Antifreeze protein" evidence="3">
    <location>
        <begin position="22"/>
        <end position="242"/>
    </location>
</feature>
<dbReference type="EMBL" id="CAJVRL010000115">
    <property type="protein sequence ID" value="CAG8961739.1"/>
    <property type="molecule type" value="Genomic_DNA"/>
</dbReference>
<dbReference type="AlphaFoldDB" id="A0A9N9L939"/>
<evidence type="ECO:0008006" key="6">
    <source>
        <dbReference type="Google" id="ProtNLM"/>
    </source>
</evidence>
<protein>
    <recommendedName>
        <fullName evidence="6">Antifreeze protein</fullName>
    </recommendedName>
</protein>
<dbReference type="Proteomes" id="UP000696280">
    <property type="component" value="Unassembled WGS sequence"/>
</dbReference>
<proteinExistence type="inferred from homology"/>
<evidence type="ECO:0000313" key="4">
    <source>
        <dbReference type="EMBL" id="CAG8961739.1"/>
    </source>
</evidence>
<dbReference type="OrthoDB" id="10264374at2759"/>
<dbReference type="InterPro" id="IPR021884">
    <property type="entry name" value="Ice-bd_prot"/>
</dbReference>
<comment type="similarity">
    <text evidence="1">Belongs to the ice-binding protein family.</text>
</comment>
<keyword evidence="5" id="KW-1185">Reference proteome</keyword>
<comment type="caution">
    <text evidence="4">The sequence shown here is derived from an EMBL/GenBank/DDBJ whole genome shotgun (WGS) entry which is preliminary data.</text>
</comment>
<organism evidence="4 5">
    <name type="scientific">Hymenoscyphus fraxineus</name>
    <dbReference type="NCBI Taxonomy" id="746836"/>
    <lineage>
        <taxon>Eukaryota</taxon>
        <taxon>Fungi</taxon>
        <taxon>Dikarya</taxon>
        <taxon>Ascomycota</taxon>
        <taxon>Pezizomycotina</taxon>
        <taxon>Leotiomycetes</taxon>
        <taxon>Helotiales</taxon>
        <taxon>Helotiaceae</taxon>
        <taxon>Hymenoscyphus</taxon>
    </lineage>
</organism>
<reference evidence="4" key="1">
    <citation type="submission" date="2021-07" db="EMBL/GenBank/DDBJ databases">
        <authorList>
            <person name="Durling M."/>
        </authorList>
    </citation>
    <scope>NUCLEOTIDE SEQUENCE</scope>
</reference>